<keyword evidence="1" id="KW-0472">Membrane</keyword>
<dbReference type="AlphaFoldDB" id="A0A7J6X724"/>
<evidence type="ECO:0000256" key="1">
    <source>
        <dbReference type="SAM" id="Phobius"/>
    </source>
</evidence>
<organism evidence="2 3">
    <name type="scientific">Thalictrum thalictroides</name>
    <name type="common">Rue-anemone</name>
    <name type="synonym">Anemone thalictroides</name>
    <dbReference type="NCBI Taxonomy" id="46969"/>
    <lineage>
        <taxon>Eukaryota</taxon>
        <taxon>Viridiplantae</taxon>
        <taxon>Streptophyta</taxon>
        <taxon>Embryophyta</taxon>
        <taxon>Tracheophyta</taxon>
        <taxon>Spermatophyta</taxon>
        <taxon>Magnoliopsida</taxon>
        <taxon>Ranunculales</taxon>
        <taxon>Ranunculaceae</taxon>
        <taxon>Thalictroideae</taxon>
        <taxon>Thalictrum</taxon>
    </lineage>
</organism>
<feature type="transmembrane region" description="Helical" evidence="1">
    <location>
        <begin position="269"/>
        <end position="288"/>
    </location>
</feature>
<feature type="transmembrane region" description="Helical" evidence="1">
    <location>
        <begin position="203"/>
        <end position="222"/>
    </location>
</feature>
<feature type="transmembrane region" description="Helical" evidence="1">
    <location>
        <begin position="173"/>
        <end position="191"/>
    </location>
</feature>
<gene>
    <name evidence="2" type="ORF">FRX31_005756</name>
</gene>
<dbReference type="EMBL" id="JABWDY010005151">
    <property type="protein sequence ID" value="KAF5204655.1"/>
    <property type="molecule type" value="Genomic_DNA"/>
</dbReference>
<dbReference type="OrthoDB" id="419711at2759"/>
<protein>
    <submittedName>
        <fullName evidence="2">Transmembrane protein</fullName>
    </submittedName>
</protein>
<sequence length="307" mass="35674">MVLAAYLIWRYEGSNSSKTEDVQSQQQTRRSIYADEVWMPCVRGIHPAWLLAFRIFGFLMLLGMLITDVVVDGFGIFFFYTQWTFALVTIYFGLGSLLSIYGCRQYFIKVDGNGMALDTEQGTYVAPTYDENGNTCNIDPKKYVLLQHNRQYYVRQTAGNWGHVFQVLFQMNAGAVIITDCVFWFIIYPFLTTTDHSLTALKIVTHSVNAIFLIGDTVLNCLEFPWFRMAYFILWTATFVIFQWVVHAFVSIEWPYPILELSSPYAPLWYLMVALMHLPSYGFFYLLIKLKGYFLSRCIPQSYQFLS</sequence>
<evidence type="ECO:0000313" key="3">
    <source>
        <dbReference type="Proteomes" id="UP000554482"/>
    </source>
</evidence>
<evidence type="ECO:0000313" key="2">
    <source>
        <dbReference type="EMBL" id="KAF5204655.1"/>
    </source>
</evidence>
<keyword evidence="1 2" id="KW-0812">Transmembrane</keyword>
<name>A0A7J6X724_THATH</name>
<accession>A0A7J6X724</accession>
<feature type="transmembrane region" description="Helical" evidence="1">
    <location>
        <begin position="77"/>
        <end position="101"/>
    </location>
</feature>
<reference evidence="2 3" key="1">
    <citation type="submission" date="2020-06" db="EMBL/GenBank/DDBJ databases">
        <title>Transcriptomic and genomic resources for Thalictrum thalictroides and T. hernandezii: Facilitating candidate gene discovery in an emerging model plant lineage.</title>
        <authorList>
            <person name="Arias T."/>
            <person name="Riano-Pachon D.M."/>
            <person name="Di Stilio V.S."/>
        </authorList>
    </citation>
    <scope>NUCLEOTIDE SEQUENCE [LARGE SCALE GENOMIC DNA]</scope>
    <source>
        <strain evidence="3">cv. WT478/WT964</strain>
        <tissue evidence="2">Leaves</tissue>
    </source>
</reference>
<dbReference type="PANTHER" id="PTHR12242">
    <property type="entry name" value="OS02G0130600 PROTEIN-RELATED"/>
    <property type="match status" value="1"/>
</dbReference>
<comment type="caution">
    <text evidence="2">The sequence shown here is derived from an EMBL/GenBank/DDBJ whole genome shotgun (WGS) entry which is preliminary data.</text>
</comment>
<dbReference type="PANTHER" id="PTHR12242:SF22">
    <property type="entry name" value="OS02G0130600 PROTEIN"/>
    <property type="match status" value="1"/>
</dbReference>
<keyword evidence="1" id="KW-1133">Transmembrane helix</keyword>
<dbReference type="Proteomes" id="UP000554482">
    <property type="component" value="Unassembled WGS sequence"/>
</dbReference>
<feature type="transmembrane region" description="Helical" evidence="1">
    <location>
        <begin position="48"/>
        <end position="71"/>
    </location>
</feature>
<keyword evidence="3" id="KW-1185">Reference proteome</keyword>
<proteinExistence type="predicted"/>
<feature type="transmembrane region" description="Helical" evidence="1">
    <location>
        <begin position="229"/>
        <end position="249"/>
    </location>
</feature>
<dbReference type="GO" id="GO:0016020">
    <property type="term" value="C:membrane"/>
    <property type="evidence" value="ECO:0007669"/>
    <property type="project" value="TreeGrafter"/>
</dbReference>